<evidence type="ECO:0000256" key="1">
    <source>
        <dbReference type="ARBA" id="ARBA00022729"/>
    </source>
</evidence>
<dbReference type="AlphaFoldDB" id="A0A5D0QU81"/>
<evidence type="ECO:0000256" key="2">
    <source>
        <dbReference type="SAM" id="SignalP"/>
    </source>
</evidence>
<feature type="domain" description="Secretion system C-terminal sorting" evidence="3">
    <location>
        <begin position="252"/>
        <end position="321"/>
    </location>
</feature>
<accession>A0A5D0QU81</accession>
<feature type="signal peptide" evidence="2">
    <location>
        <begin position="1"/>
        <end position="20"/>
    </location>
</feature>
<proteinExistence type="predicted"/>
<reference evidence="4 5" key="1">
    <citation type="submission" date="2019-08" db="EMBL/GenBank/DDBJ databases">
        <title>Genomes of Antarctic Bizionia species.</title>
        <authorList>
            <person name="Bowman J.P."/>
        </authorList>
    </citation>
    <scope>NUCLEOTIDE SEQUENCE [LARGE SCALE GENOMIC DNA]</scope>
    <source>
        <strain evidence="4 5">APA-1</strain>
    </source>
</reference>
<feature type="chain" id="PRO_5022760114" evidence="2">
    <location>
        <begin position="21"/>
        <end position="323"/>
    </location>
</feature>
<dbReference type="Proteomes" id="UP000324358">
    <property type="component" value="Unassembled WGS sequence"/>
</dbReference>
<evidence type="ECO:0000313" key="4">
    <source>
        <dbReference type="EMBL" id="TYB72793.1"/>
    </source>
</evidence>
<evidence type="ECO:0000313" key="5">
    <source>
        <dbReference type="Proteomes" id="UP000324358"/>
    </source>
</evidence>
<comment type="caution">
    <text evidence="4">The sequence shown here is derived from an EMBL/GenBank/DDBJ whole genome shotgun (WGS) entry which is preliminary data.</text>
</comment>
<evidence type="ECO:0000259" key="3">
    <source>
        <dbReference type="Pfam" id="PF18962"/>
    </source>
</evidence>
<keyword evidence="1 2" id="KW-0732">Signal</keyword>
<dbReference type="EMBL" id="VSKL01000003">
    <property type="protein sequence ID" value="TYB72793.1"/>
    <property type="molecule type" value="Genomic_DNA"/>
</dbReference>
<organism evidence="4 5">
    <name type="scientific">Bizionia algoritergicola</name>
    <dbReference type="NCBI Taxonomy" id="291187"/>
    <lineage>
        <taxon>Bacteria</taxon>
        <taxon>Pseudomonadati</taxon>
        <taxon>Bacteroidota</taxon>
        <taxon>Flavobacteriia</taxon>
        <taxon>Flavobacteriales</taxon>
        <taxon>Flavobacteriaceae</taxon>
        <taxon>Bizionia</taxon>
    </lineage>
</organism>
<protein>
    <submittedName>
        <fullName evidence="4">T9SS type A sorting domain-containing protein</fullName>
    </submittedName>
</protein>
<keyword evidence="5" id="KW-1185">Reference proteome</keyword>
<gene>
    <name evidence="4" type="ORF">ES675_09620</name>
</gene>
<dbReference type="Gene3D" id="2.60.40.3080">
    <property type="match status" value="1"/>
</dbReference>
<sequence length="323" mass="34570">MKKILLICFAFLIGNHTISAQTTLTAGDIAFVALNADGSVDQFSFVLLKTIESGTEIKFTDQGWTDGVGFNNTNGDNGVFVWTATSGLTIGTVVNITTNNGNGTPIASIGSCSGSAMLISIIGDQIFAFQGTFDSSASFITAIHFNLVAGTTNAANWDGASSTNSTSALPDTLTNGVNAIWVYNILDNSEIDNMIYNCAVAIGDVSVVRAAINNVANWTVNNITEYVQIPFPCSFSPTLSIQTGVNSKKASVFPNPTNGLVNLKLNDLRNVTVNIYNIAGQLIYSENSINSENFSFNLNVDSGMYLMELRSEQQTQQFKLIKK</sequence>
<dbReference type="RefSeq" id="WP_066250908.1">
    <property type="nucleotide sequence ID" value="NZ_VSKL01000003.1"/>
</dbReference>
<dbReference type="Pfam" id="PF18962">
    <property type="entry name" value="Por_Secre_tail"/>
    <property type="match status" value="1"/>
</dbReference>
<name>A0A5D0QU81_9FLAO</name>
<dbReference type="NCBIfam" id="TIGR04183">
    <property type="entry name" value="Por_Secre_tail"/>
    <property type="match status" value="1"/>
</dbReference>
<dbReference type="OrthoDB" id="9805121at2"/>
<dbReference type="InterPro" id="IPR026444">
    <property type="entry name" value="Secre_tail"/>
</dbReference>